<reference evidence="2" key="3">
    <citation type="submission" date="2015-04" db="UniProtKB">
        <authorList>
            <consortium name="EnsemblPlants"/>
        </authorList>
    </citation>
    <scope>IDENTIFICATION</scope>
</reference>
<dbReference type="Proteomes" id="UP000032180">
    <property type="component" value="Chromosome 9"/>
</dbReference>
<protein>
    <submittedName>
        <fullName evidence="2">Uncharacterized protein</fullName>
    </submittedName>
</protein>
<name>A0A0D9XD22_9ORYZ</name>
<feature type="compositionally biased region" description="Polar residues" evidence="1">
    <location>
        <begin position="35"/>
        <end position="52"/>
    </location>
</feature>
<dbReference type="HOGENOM" id="CLU_2964184_0_0_1"/>
<organism evidence="2 3">
    <name type="scientific">Leersia perrieri</name>
    <dbReference type="NCBI Taxonomy" id="77586"/>
    <lineage>
        <taxon>Eukaryota</taxon>
        <taxon>Viridiplantae</taxon>
        <taxon>Streptophyta</taxon>
        <taxon>Embryophyta</taxon>
        <taxon>Tracheophyta</taxon>
        <taxon>Spermatophyta</taxon>
        <taxon>Magnoliopsida</taxon>
        <taxon>Liliopsida</taxon>
        <taxon>Poales</taxon>
        <taxon>Poaceae</taxon>
        <taxon>BOP clade</taxon>
        <taxon>Oryzoideae</taxon>
        <taxon>Oryzeae</taxon>
        <taxon>Oryzinae</taxon>
        <taxon>Leersia</taxon>
    </lineage>
</organism>
<accession>A0A0D9XD22</accession>
<evidence type="ECO:0000256" key="1">
    <source>
        <dbReference type="SAM" id="MobiDB-lite"/>
    </source>
</evidence>
<sequence length="59" mass="6421">MEPLGSGRQMISSLITIFLHQSGDLVKRIPGMGPTKSQDATQRCSRNPNFDSASFVPKS</sequence>
<dbReference type="AlphaFoldDB" id="A0A0D9XD22"/>
<evidence type="ECO:0000313" key="3">
    <source>
        <dbReference type="Proteomes" id="UP000032180"/>
    </source>
</evidence>
<proteinExistence type="predicted"/>
<dbReference type="EnsemblPlants" id="LPERR09G05370.1">
    <property type="protein sequence ID" value="LPERR09G05370.1"/>
    <property type="gene ID" value="LPERR09G05370"/>
</dbReference>
<reference evidence="2 3" key="1">
    <citation type="submission" date="2012-08" db="EMBL/GenBank/DDBJ databases">
        <title>Oryza genome evolution.</title>
        <authorList>
            <person name="Wing R.A."/>
        </authorList>
    </citation>
    <scope>NUCLEOTIDE SEQUENCE</scope>
</reference>
<evidence type="ECO:0000313" key="2">
    <source>
        <dbReference type="EnsemblPlants" id="LPERR09G05370.1"/>
    </source>
</evidence>
<keyword evidence="3" id="KW-1185">Reference proteome</keyword>
<reference evidence="3" key="2">
    <citation type="submission" date="2013-12" db="EMBL/GenBank/DDBJ databases">
        <authorList>
            <person name="Yu Y."/>
            <person name="Lee S."/>
            <person name="de Baynast K."/>
            <person name="Wissotski M."/>
            <person name="Liu L."/>
            <person name="Talag J."/>
            <person name="Goicoechea J."/>
            <person name="Angelova A."/>
            <person name="Jetty R."/>
            <person name="Kudrna D."/>
            <person name="Golser W."/>
            <person name="Rivera L."/>
            <person name="Zhang J."/>
            <person name="Wing R."/>
        </authorList>
    </citation>
    <scope>NUCLEOTIDE SEQUENCE</scope>
</reference>
<feature type="region of interest" description="Disordered" evidence="1">
    <location>
        <begin position="29"/>
        <end position="59"/>
    </location>
</feature>
<dbReference type="Gramene" id="LPERR09G05370.1">
    <property type="protein sequence ID" value="LPERR09G05370.1"/>
    <property type="gene ID" value="LPERR09G05370"/>
</dbReference>